<dbReference type="EC" id="5.4.2.2" evidence="8"/>
<evidence type="ECO:0000259" key="7">
    <source>
        <dbReference type="Pfam" id="PF02878"/>
    </source>
</evidence>
<sequence>MAAFYPKCRECPHNTETGSLAVPLQAGKPAPAKPVHREPTPAELFREEGVRGVYLNEINRTRAEQITATFARLLWRERPLIGSQELDPIHRKKPRPVSSVPVPKVVVGYDQRPSAPDLVMGVYSRLRLMGCEVIDIGLSTKPCFLHTVHHLEGASGILVTGANAETSSIGLDFVGAGAVPWSLQGQLSTIQSNWERAASRPRRQSPPQRTFQAFVPYEASLWKHFHALRPLTIAVASPSRLVLRTLTRIFDSLPCTLKPMTLPLRGLRSSMAGDSVLKGSPKNDLDITQLQEFISTENADFGFLIEEDGMRCQTLDEQGQVVSSEELTLMLAELLLDVRRPVLLDEASNETLIATLRMLGLNVLTGITTHEETCKQLAAQNGLLAGGKSGYFWYNNLFPTADAILTLAHILQMLSRQVKPLSELRPGTIS</sequence>
<dbReference type="GO" id="GO:0004614">
    <property type="term" value="F:phosphoglucomutase activity"/>
    <property type="evidence" value="ECO:0007669"/>
    <property type="project" value="UniProtKB-EC"/>
</dbReference>
<dbReference type="InterPro" id="IPR005844">
    <property type="entry name" value="A-D-PHexomutase_a/b/a-I"/>
</dbReference>
<name>A0A518CHM1_9PLAN</name>
<proteinExistence type="inferred from homology"/>
<gene>
    <name evidence="8" type="primary">algC</name>
    <name evidence="8" type="ORF">Pla110_04320</name>
</gene>
<evidence type="ECO:0000313" key="8">
    <source>
        <dbReference type="EMBL" id="QDU78728.1"/>
    </source>
</evidence>
<feature type="domain" description="Alpha-D-phosphohexomutase alpha/beta/alpha" evidence="7">
    <location>
        <begin position="103"/>
        <end position="174"/>
    </location>
</feature>
<keyword evidence="6 8" id="KW-0413">Isomerase</keyword>
<dbReference type="PANTHER" id="PTHR43771">
    <property type="entry name" value="PHOSPHOMANNOMUTASE"/>
    <property type="match status" value="1"/>
</dbReference>
<evidence type="ECO:0000256" key="2">
    <source>
        <dbReference type="ARBA" id="ARBA00010231"/>
    </source>
</evidence>
<evidence type="ECO:0000256" key="3">
    <source>
        <dbReference type="ARBA" id="ARBA00022553"/>
    </source>
</evidence>
<dbReference type="SUPFAM" id="SSF53738">
    <property type="entry name" value="Phosphoglucomutase, first 3 domains"/>
    <property type="match status" value="2"/>
</dbReference>
<dbReference type="InterPro" id="IPR016055">
    <property type="entry name" value="A-D-PHexomutase_a/b/a-I/II/III"/>
</dbReference>
<comment type="similarity">
    <text evidence="2">Belongs to the phosphohexose mutase family.</text>
</comment>
<accession>A0A518CHM1</accession>
<comment type="cofactor">
    <cofactor evidence="1">
        <name>Mg(2+)</name>
        <dbReference type="ChEBI" id="CHEBI:18420"/>
    </cofactor>
</comment>
<evidence type="ECO:0000256" key="4">
    <source>
        <dbReference type="ARBA" id="ARBA00022723"/>
    </source>
</evidence>
<evidence type="ECO:0000256" key="1">
    <source>
        <dbReference type="ARBA" id="ARBA00001946"/>
    </source>
</evidence>
<dbReference type="KEGG" id="plon:Pla110_04320"/>
<organism evidence="8 9">
    <name type="scientific">Polystyrenella longa</name>
    <dbReference type="NCBI Taxonomy" id="2528007"/>
    <lineage>
        <taxon>Bacteria</taxon>
        <taxon>Pseudomonadati</taxon>
        <taxon>Planctomycetota</taxon>
        <taxon>Planctomycetia</taxon>
        <taxon>Planctomycetales</taxon>
        <taxon>Planctomycetaceae</taxon>
        <taxon>Polystyrenella</taxon>
    </lineage>
</organism>
<keyword evidence="9" id="KW-1185">Reference proteome</keyword>
<keyword evidence="4" id="KW-0479">Metal-binding</keyword>
<evidence type="ECO:0000256" key="5">
    <source>
        <dbReference type="ARBA" id="ARBA00022842"/>
    </source>
</evidence>
<reference evidence="8 9" key="1">
    <citation type="submission" date="2019-02" db="EMBL/GenBank/DDBJ databases">
        <title>Deep-cultivation of Planctomycetes and their phenomic and genomic characterization uncovers novel biology.</title>
        <authorList>
            <person name="Wiegand S."/>
            <person name="Jogler M."/>
            <person name="Boedeker C."/>
            <person name="Pinto D."/>
            <person name="Vollmers J."/>
            <person name="Rivas-Marin E."/>
            <person name="Kohn T."/>
            <person name="Peeters S.H."/>
            <person name="Heuer A."/>
            <person name="Rast P."/>
            <person name="Oberbeckmann S."/>
            <person name="Bunk B."/>
            <person name="Jeske O."/>
            <person name="Meyerdierks A."/>
            <person name="Storesund J.E."/>
            <person name="Kallscheuer N."/>
            <person name="Luecker S."/>
            <person name="Lage O.M."/>
            <person name="Pohl T."/>
            <person name="Merkel B.J."/>
            <person name="Hornburger P."/>
            <person name="Mueller R.-W."/>
            <person name="Bruemmer F."/>
            <person name="Labrenz M."/>
            <person name="Spormann A.M."/>
            <person name="Op den Camp H."/>
            <person name="Overmann J."/>
            <person name="Amann R."/>
            <person name="Jetten M.S.M."/>
            <person name="Mascher T."/>
            <person name="Medema M.H."/>
            <person name="Devos D.P."/>
            <person name="Kaster A.-K."/>
            <person name="Ovreas L."/>
            <person name="Rohde M."/>
            <person name="Galperin M.Y."/>
            <person name="Jogler C."/>
        </authorList>
    </citation>
    <scope>NUCLEOTIDE SEQUENCE [LARGE SCALE GENOMIC DNA]</scope>
    <source>
        <strain evidence="8 9">Pla110</strain>
    </source>
</reference>
<dbReference type="AlphaFoldDB" id="A0A518CHM1"/>
<evidence type="ECO:0000256" key="6">
    <source>
        <dbReference type="ARBA" id="ARBA00023235"/>
    </source>
</evidence>
<dbReference type="GO" id="GO:0005975">
    <property type="term" value="P:carbohydrate metabolic process"/>
    <property type="evidence" value="ECO:0007669"/>
    <property type="project" value="InterPro"/>
</dbReference>
<protein>
    <submittedName>
        <fullName evidence="8">Phosphomannomutase/phosphoglucomutase</fullName>
        <ecNumber evidence="8">5.4.2.2</ecNumber>
    </submittedName>
</protein>
<dbReference type="EMBL" id="CP036281">
    <property type="protein sequence ID" value="QDU78728.1"/>
    <property type="molecule type" value="Genomic_DNA"/>
</dbReference>
<dbReference type="GO" id="GO:0046872">
    <property type="term" value="F:metal ion binding"/>
    <property type="evidence" value="ECO:0007669"/>
    <property type="project" value="UniProtKB-KW"/>
</dbReference>
<evidence type="ECO:0000313" key="9">
    <source>
        <dbReference type="Proteomes" id="UP000317178"/>
    </source>
</evidence>
<dbReference type="PANTHER" id="PTHR43771:SF1">
    <property type="entry name" value="PHOSPHOMANNOMUTASE"/>
    <property type="match status" value="1"/>
</dbReference>
<dbReference type="Proteomes" id="UP000317178">
    <property type="component" value="Chromosome"/>
</dbReference>
<dbReference type="Pfam" id="PF02878">
    <property type="entry name" value="PGM_PMM_I"/>
    <property type="match status" value="1"/>
</dbReference>
<dbReference type="Gene3D" id="3.40.120.10">
    <property type="entry name" value="Alpha-D-Glucose-1,6-Bisphosphate, subunit A, domain 3"/>
    <property type="match status" value="3"/>
</dbReference>
<keyword evidence="3" id="KW-0597">Phosphoprotein</keyword>
<keyword evidence="5" id="KW-0460">Magnesium</keyword>